<evidence type="ECO:0000256" key="5">
    <source>
        <dbReference type="ARBA" id="ARBA00022833"/>
    </source>
</evidence>
<feature type="compositionally biased region" description="Polar residues" evidence="9">
    <location>
        <begin position="162"/>
        <end position="173"/>
    </location>
</feature>
<dbReference type="InterPro" id="IPR013083">
    <property type="entry name" value="Znf_RING/FYVE/PHD"/>
</dbReference>
<dbReference type="GO" id="GO:0008270">
    <property type="term" value="F:zinc ion binding"/>
    <property type="evidence" value="ECO:0007669"/>
    <property type="project" value="UniProtKB-KW"/>
</dbReference>
<protein>
    <submittedName>
        <fullName evidence="11">Chromosome 2 SCAF14750, whole genome shotgun sequence</fullName>
    </submittedName>
</protein>
<dbReference type="GO" id="GO:0005634">
    <property type="term" value="C:nucleus"/>
    <property type="evidence" value="ECO:0007669"/>
    <property type="project" value="UniProtKB-SubCell"/>
</dbReference>
<dbReference type="GO" id="GO:0016925">
    <property type="term" value="P:protein sumoylation"/>
    <property type="evidence" value="ECO:0007669"/>
    <property type="project" value="TreeGrafter"/>
</dbReference>
<feature type="domain" description="SP-RING-type" evidence="10">
    <location>
        <begin position="672"/>
        <end position="753"/>
    </location>
</feature>
<keyword evidence="2" id="KW-1017">Isopeptide bond</keyword>
<feature type="compositionally biased region" description="Low complexity" evidence="9">
    <location>
        <begin position="215"/>
        <end position="234"/>
    </location>
</feature>
<evidence type="ECO:0000259" key="10">
    <source>
        <dbReference type="PROSITE" id="PS51044"/>
    </source>
</evidence>
<feature type="region of interest" description="Disordered" evidence="9">
    <location>
        <begin position="188"/>
        <end position="250"/>
    </location>
</feature>
<dbReference type="InterPro" id="IPR040797">
    <property type="entry name" value="ZMIZ1_N"/>
</dbReference>
<evidence type="ECO:0000256" key="8">
    <source>
        <dbReference type="PROSITE-ProRule" id="PRU00452"/>
    </source>
</evidence>
<dbReference type="KEGG" id="tng:GSTEN00024650G001"/>
<feature type="compositionally biased region" description="Low complexity" evidence="9">
    <location>
        <begin position="1020"/>
        <end position="1047"/>
    </location>
</feature>
<dbReference type="Gene3D" id="3.30.40.10">
    <property type="entry name" value="Zinc/RING finger domain, C3HC4 (zinc finger)"/>
    <property type="match status" value="1"/>
</dbReference>
<dbReference type="InterPro" id="IPR004181">
    <property type="entry name" value="Znf_MIZ"/>
</dbReference>
<feature type="region of interest" description="Disordered" evidence="9">
    <location>
        <begin position="879"/>
        <end position="1047"/>
    </location>
</feature>
<feature type="compositionally biased region" description="Low complexity" evidence="9">
    <location>
        <begin position="193"/>
        <end position="207"/>
    </location>
</feature>
<feature type="compositionally biased region" description="Pro residues" evidence="9">
    <location>
        <begin position="957"/>
        <end position="970"/>
    </location>
</feature>
<gene>
    <name evidence="11" type="ORF">GSTENG00024650001</name>
</gene>
<dbReference type="GO" id="GO:0003712">
    <property type="term" value="F:transcription coregulator activity"/>
    <property type="evidence" value="ECO:0007669"/>
    <property type="project" value="TreeGrafter"/>
</dbReference>
<accession>Q4S3H4</accession>
<evidence type="ECO:0000256" key="1">
    <source>
        <dbReference type="ARBA" id="ARBA00004123"/>
    </source>
</evidence>
<keyword evidence="4 8" id="KW-0863">Zinc-finger</keyword>
<dbReference type="Pfam" id="PF18028">
    <property type="entry name" value="Zmiz1_N"/>
    <property type="match status" value="1"/>
</dbReference>
<feature type="compositionally biased region" description="Polar residues" evidence="9">
    <location>
        <begin position="235"/>
        <end position="244"/>
    </location>
</feature>
<evidence type="ECO:0000256" key="3">
    <source>
        <dbReference type="ARBA" id="ARBA00022723"/>
    </source>
</evidence>
<feature type="compositionally biased region" description="Low complexity" evidence="9">
    <location>
        <begin position="971"/>
        <end position="981"/>
    </location>
</feature>
<name>Q4S3H4_TETNG</name>
<evidence type="ECO:0000256" key="7">
    <source>
        <dbReference type="ARBA" id="ARBA00023242"/>
    </source>
</evidence>
<keyword evidence="5" id="KW-0862">Zinc</keyword>
<evidence type="ECO:0000256" key="2">
    <source>
        <dbReference type="ARBA" id="ARBA00022499"/>
    </source>
</evidence>
<dbReference type="InterPro" id="IPR057847">
    <property type="entry name" value="ZMIZ1/ZMIZ2_GBD-like"/>
</dbReference>
<dbReference type="EMBL" id="CAAE01014750">
    <property type="protein sequence ID" value="CAG04808.1"/>
    <property type="molecule type" value="Genomic_DNA"/>
</dbReference>
<feature type="region of interest" description="Disordered" evidence="9">
    <location>
        <begin position="128"/>
        <end position="173"/>
    </location>
</feature>
<evidence type="ECO:0000256" key="9">
    <source>
        <dbReference type="SAM" id="MobiDB-lite"/>
    </source>
</evidence>
<dbReference type="Pfam" id="PF02891">
    <property type="entry name" value="zf-MIZ"/>
    <property type="match status" value="1"/>
</dbReference>
<feature type="region of interest" description="Disordered" evidence="9">
    <location>
        <begin position="334"/>
        <end position="399"/>
    </location>
</feature>
<evidence type="ECO:0000256" key="6">
    <source>
        <dbReference type="ARBA" id="ARBA00022843"/>
    </source>
</evidence>
<proteinExistence type="predicted"/>
<sequence>MTWEKSVCCQTLHSEITGKTKGSMHLQNPANFQTAATELLDWCGDPRAFQRPFEQSLMGCLTVVSRVAAQQGFDLDLGYRLLAVCAANRDKFTPKSADNLTVALLRALLSSWCEELGRLLLLRHQKNRANEPPGKVPMQPPMSSMKPSLSHGDGSFPYDSVPWQQNNNQPPGSLSVVTTVWGVTNTSQSQMLGNPMAGNNNPMNPGGNPMGSGMSGNNPGMNSPQFSGPQQQFPNKGNSNQGYMQQGMYGRPSYAGGGGFGNKQMSSSFQMAPNQAYNSQFMNQAGPRGPPSLPGNMGTGMNASNMSGPPIGMNQPRGQGMGPFAAHNQRMPQQGYAGPRPQGMSMQGMKRPYPGEPNYGGQQYGPNSQFPNQQGQYPGPNASRPLPSPNYPGHRMPGQQLQGQYPPQSGAMGQYYKQEPPFNGQTNNFTGGGYQYNQGNMNGPPRPVGNYPHSPVPGNPTPPMTPGSNIPPYLSPNQDVKPPFPPDIKPNITSLPPPPAGSHNEELRLTFPVRDGVVLEPFRLEHNLAVSNHVFHLRPSVHQTLMWRSDLELQFKCYHHEDRQMNTNWPASVQVSVNATPLTIERGDNKTSHKPLHLKHVCQPGRNTIQITVTACCCSHLFVLQLVHRPSVRSVLQGLLKKRLLPAEHCITKVKRNFSSVAASSGNAALNGEDGVEQTAIKVSLKCPITFRRIQLPARGHDCKHVQCFDLESYLQLNCERGTWRCPVCNKTALLEGLEVDQYMWGILNAIQNSEFEEVTIDPTCSWRPVAIKSEVHIKEDPDGPLAKRFKTMSPSQMIMPNVMDMIAQLGPGPSPFPLSSSQQGGTNEYGNQGRARWKEVRSKRFKKRFANFGVFLVGNSYQGHGTFDFPHVTPGSTSMNDFMHGPQLSHPPDMPNSMMAQDKPLSHNLSESIPHSAGNDQPHGPLQQSLHVSPHPGSQSGQQLHHSGPPQASRQAPPPQQPQPQPQPQPQQQQQGQPGPNNHHHGDLSFNPSSSSLDSQAGSDMPEPSLDLLPELANPDELLSYLDPPDLPSNSNDDLLSLFENN</sequence>
<dbReference type="AlphaFoldDB" id="Q4S3H4"/>
<evidence type="ECO:0000313" key="11">
    <source>
        <dbReference type="EMBL" id="CAG04808.1"/>
    </source>
</evidence>
<keyword evidence="3" id="KW-0479">Metal-binding</keyword>
<reference evidence="11" key="2">
    <citation type="submission" date="2004-02" db="EMBL/GenBank/DDBJ databases">
        <authorList>
            <consortium name="Genoscope"/>
            <consortium name="Whitehead Institute Centre for Genome Research"/>
        </authorList>
    </citation>
    <scope>NUCLEOTIDE SEQUENCE</scope>
</reference>
<dbReference type="PROSITE" id="PS51044">
    <property type="entry name" value="ZF_SP_RING"/>
    <property type="match status" value="1"/>
</dbReference>
<dbReference type="GO" id="GO:0000785">
    <property type="term" value="C:chromatin"/>
    <property type="evidence" value="ECO:0007669"/>
    <property type="project" value="TreeGrafter"/>
</dbReference>
<feature type="compositionally biased region" description="Low complexity" evidence="9">
    <location>
        <begin position="141"/>
        <end position="150"/>
    </location>
</feature>
<dbReference type="OrthoDB" id="27975at2759"/>
<keyword evidence="6" id="KW-0832">Ubl conjugation</keyword>
<keyword evidence="7" id="KW-0539">Nucleus</keyword>
<dbReference type="FunFam" id="3.30.40.10:FF:000012">
    <property type="entry name" value="Zinc finger MIZ domain-containing protein 2"/>
    <property type="match status" value="1"/>
</dbReference>
<organism evidence="11">
    <name type="scientific">Tetraodon nigroviridis</name>
    <name type="common">Spotted green pufferfish</name>
    <name type="synonym">Chelonodon nigroviridis</name>
    <dbReference type="NCBI Taxonomy" id="99883"/>
    <lineage>
        <taxon>Eukaryota</taxon>
        <taxon>Metazoa</taxon>
        <taxon>Chordata</taxon>
        <taxon>Craniata</taxon>
        <taxon>Vertebrata</taxon>
        <taxon>Euteleostomi</taxon>
        <taxon>Actinopterygii</taxon>
        <taxon>Neopterygii</taxon>
        <taxon>Teleostei</taxon>
        <taxon>Neoteleostei</taxon>
        <taxon>Acanthomorphata</taxon>
        <taxon>Eupercaria</taxon>
        <taxon>Tetraodontiformes</taxon>
        <taxon>Tetradontoidea</taxon>
        <taxon>Tetraodontidae</taxon>
        <taxon>Tetraodon</taxon>
    </lineage>
</organism>
<feature type="compositionally biased region" description="Polar residues" evidence="9">
    <location>
        <begin position="927"/>
        <end position="946"/>
    </location>
</feature>
<dbReference type="PANTHER" id="PTHR10782:SF7">
    <property type="entry name" value="ZINC FINGER MIZ DOMAIN-CONTAINING PROTEIN 1"/>
    <property type="match status" value="1"/>
</dbReference>
<dbReference type="GO" id="GO:0061665">
    <property type="term" value="F:SUMO ligase activity"/>
    <property type="evidence" value="ECO:0007669"/>
    <property type="project" value="TreeGrafter"/>
</dbReference>
<feature type="region of interest" description="Disordered" evidence="9">
    <location>
        <begin position="811"/>
        <end position="836"/>
    </location>
</feature>
<dbReference type="GO" id="GO:0045944">
    <property type="term" value="P:positive regulation of transcription by RNA polymerase II"/>
    <property type="evidence" value="ECO:0007669"/>
    <property type="project" value="UniProtKB-ARBA"/>
</dbReference>
<feature type="compositionally biased region" description="Polar residues" evidence="9">
    <location>
        <begin position="360"/>
        <end position="376"/>
    </location>
</feature>
<reference evidence="11" key="1">
    <citation type="journal article" date="2004" name="Nature">
        <title>Genome duplication in the teleost fish Tetraodon nigroviridis reveals the early vertebrate proto-karyotype.</title>
        <authorList>
            <person name="Jaillon O."/>
            <person name="Aury J.-M."/>
            <person name="Brunet F."/>
            <person name="Petit J.-L."/>
            <person name="Stange-Thomann N."/>
            <person name="Mauceli E."/>
            <person name="Bouneau L."/>
            <person name="Fischer C."/>
            <person name="Ozouf-Costaz C."/>
            <person name="Bernot A."/>
            <person name="Nicaud S."/>
            <person name="Jaffe D."/>
            <person name="Fisher S."/>
            <person name="Lutfalla G."/>
            <person name="Dossat C."/>
            <person name="Segurens B."/>
            <person name="Dasilva C."/>
            <person name="Salanoubat M."/>
            <person name="Levy M."/>
            <person name="Boudet N."/>
            <person name="Castellano S."/>
            <person name="Anthouard V."/>
            <person name="Jubin C."/>
            <person name="Castelli V."/>
            <person name="Katinka M."/>
            <person name="Vacherie B."/>
            <person name="Biemont C."/>
            <person name="Skalli Z."/>
            <person name="Cattolico L."/>
            <person name="Poulain J."/>
            <person name="De Berardinis V."/>
            <person name="Cruaud C."/>
            <person name="Duprat S."/>
            <person name="Brottier P."/>
            <person name="Coutanceau J.-P."/>
            <person name="Gouzy J."/>
            <person name="Parra G."/>
            <person name="Lardier G."/>
            <person name="Chapple C."/>
            <person name="McKernan K.J."/>
            <person name="McEwan P."/>
            <person name="Bosak S."/>
            <person name="Kellis M."/>
            <person name="Volff J.-N."/>
            <person name="Guigo R."/>
            <person name="Zody M.C."/>
            <person name="Mesirov J."/>
            <person name="Lindblad-Toh K."/>
            <person name="Birren B."/>
            <person name="Nusbaum C."/>
            <person name="Kahn D."/>
            <person name="Robinson-Rechavi M."/>
            <person name="Laudet V."/>
            <person name="Schachter V."/>
            <person name="Quetier F."/>
            <person name="Saurin W."/>
            <person name="Scarpelli C."/>
            <person name="Wincker P."/>
            <person name="Lander E.S."/>
            <person name="Weissenbach J."/>
            <person name="Roest Crollius H."/>
        </authorList>
    </citation>
    <scope>NUCLEOTIDE SEQUENCE [LARGE SCALE GENOMIC DNA]</scope>
</reference>
<feature type="compositionally biased region" description="Low complexity" evidence="9">
    <location>
        <begin position="989"/>
        <end position="1004"/>
    </location>
</feature>
<dbReference type="PANTHER" id="PTHR10782">
    <property type="entry name" value="ZINC FINGER MIZ DOMAIN-CONTAINING PROTEIN"/>
    <property type="match status" value="1"/>
</dbReference>
<evidence type="ECO:0000256" key="4">
    <source>
        <dbReference type="ARBA" id="ARBA00022771"/>
    </source>
</evidence>
<comment type="subcellular location">
    <subcellularLocation>
        <location evidence="1">Nucleus</location>
    </subcellularLocation>
</comment>
<dbReference type="Pfam" id="PF25527">
    <property type="entry name" value="GBD-like_ZMIZ1_ZMIZ2"/>
    <property type="match status" value="1"/>
</dbReference>